<organism evidence="1 2">
    <name type="scientific">Cetraspora pellucida</name>
    <dbReference type="NCBI Taxonomy" id="1433469"/>
    <lineage>
        <taxon>Eukaryota</taxon>
        <taxon>Fungi</taxon>
        <taxon>Fungi incertae sedis</taxon>
        <taxon>Mucoromycota</taxon>
        <taxon>Glomeromycotina</taxon>
        <taxon>Glomeromycetes</taxon>
        <taxon>Diversisporales</taxon>
        <taxon>Gigasporaceae</taxon>
        <taxon>Cetraspora</taxon>
    </lineage>
</organism>
<sequence>ATPVGLTSPTYPTITDTSSISARHQCANPTILSKPFSTYK</sequence>
<accession>A0A9N9KJ66</accession>
<gene>
    <name evidence="1" type="ORF">CPELLU_LOCUS21339</name>
</gene>
<feature type="non-terminal residue" evidence="1">
    <location>
        <position position="1"/>
    </location>
</feature>
<proteinExistence type="predicted"/>
<reference evidence="1" key="1">
    <citation type="submission" date="2021-06" db="EMBL/GenBank/DDBJ databases">
        <authorList>
            <person name="Kallberg Y."/>
            <person name="Tangrot J."/>
            <person name="Rosling A."/>
        </authorList>
    </citation>
    <scope>NUCLEOTIDE SEQUENCE</scope>
    <source>
        <strain evidence="1">FL966</strain>
    </source>
</reference>
<keyword evidence="2" id="KW-1185">Reference proteome</keyword>
<name>A0A9N9KJ66_9GLOM</name>
<feature type="non-terminal residue" evidence="1">
    <location>
        <position position="40"/>
    </location>
</feature>
<comment type="caution">
    <text evidence="1">The sequence shown here is derived from an EMBL/GenBank/DDBJ whole genome shotgun (WGS) entry which is preliminary data.</text>
</comment>
<dbReference type="Proteomes" id="UP000789759">
    <property type="component" value="Unassembled WGS sequence"/>
</dbReference>
<evidence type="ECO:0000313" key="2">
    <source>
        <dbReference type="Proteomes" id="UP000789759"/>
    </source>
</evidence>
<dbReference type="EMBL" id="CAJVQA010077561">
    <property type="protein sequence ID" value="CAG8836040.1"/>
    <property type="molecule type" value="Genomic_DNA"/>
</dbReference>
<dbReference type="AlphaFoldDB" id="A0A9N9KJ66"/>
<protein>
    <submittedName>
        <fullName evidence="1">10619_t:CDS:1</fullName>
    </submittedName>
</protein>
<evidence type="ECO:0000313" key="1">
    <source>
        <dbReference type="EMBL" id="CAG8836040.1"/>
    </source>
</evidence>